<name>A0AAW2L775_9LAMI</name>
<comment type="caution">
    <text evidence="2">The sequence shown here is derived from an EMBL/GenBank/DDBJ whole genome shotgun (WGS) entry which is preliminary data.</text>
</comment>
<dbReference type="EMBL" id="JACGWK010000015">
    <property type="protein sequence ID" value="KAL0313913.1"/>
    <property type="molecule type" value="Genomic_DNA"/>
</dbReference>
<reference evidence="2" key="1">
    <citation type="submission" date="2020-06" db="EMBL/GenBank/DDBJ databases">
        <authorList>
            <person name="Li T."/>
            <person name="Hu X."/>
            <person name="Zhang T."/>
            <person name="Song X."/>
            <person name="Zhang H."/>
            <person name="Dai N."/>
            <person name="Sheng W."/>
            <person name="Hou X."/>
            <person name="Wei L."/>
        </authorList>
    </citation>
    <scope>NUCLEOTIDE SEQUENCE</scope>
    <source>
        <strain evidence="2">G01</strain>
        <tissue evidence="2">Leaf</tissue>
    </source>
</reference>
<feature type="compositionally biased region" description="Polar residues" evidence="1">
    <location>
        <begin position="114"/>
        <end position="130"/>
    </location>
</feature>
<reference evidence="2" key="2">
    <citation type="journal article" date="2024" name="Plant">
        <title>Genomic evolution and insights into agronomic trait innovations of Sesamum species.</title>
        <authorList>
            <person name="Miao H."/>
            <person name="Wang L."/>
            <person name="Qu L."/>
            <person name="Liu H."/>
            <person name="Sun Y."/>
            <person name="Le M."/>
            <person name="Wang Q."/>
            <person name="Wei S."/>
            <person name="Zheng Y."/>
            <person name="Lin W."/>
            <person name="Duan Y."/>
            <person name="Cao H."/>
            <person name="Xiong S."/>
            <person name="Wang X."/>
            <person name="Wei L."/>
            <person name="Li C."/>
            <person name="Ma Q."/>
            <person name="Ju M."/>
            <person name="Zhao R."/>
            <person name="Li G."/>
            <person name="Mu C."/>
            <person name="Tian Q."/>
            <person name="Mei H."/>
            <person name="Zhang T."/>
            <person name="Gao T."/>
            <person name="Zhang H."/>
        </authorList>
    </citation>
    <scope>NUCLEOTIDE SEQUENCE</scope>
    <source>
        <strain evidence="2">G01</strain>
    </source>
</reference>
<feature type="region of interest" description="Disordered" evidence="1">
    <location>
        <begin position="163"/>
        <end position="196"/>
    </location>
</feature>
<feature type="compositionally biased region" description="Polar residues" evidence="1">
    <location>
        <begin position="163"/>
        <end position="190"/>
    </location>
</feature>
<protein>
    <submittedName>
        <fullName evidence="2">Uncharacterized protein</fullName>
    </submittedName>
</protein>
<dbReference type="AlphaFoldDB" id="A0AAW2L775"/>
<feature type="region of interest" description="Disordered" evidence="1">
    <location>
        <begin position="114"/>
        <end position="146"/>
    </location>
</feature>
<proteinExistence type="predicted"/>
<organism evidence="2">
    <name type="scientific">Sesamum angustifolium</name>
    <dbReference type="NCBI Taxonomy" id="2727405"/>
    <lineage>
        <taxon>Eukaryota</taxon>
        <taxon>Viridiplantae</taxon>
        <taxon>Streptophyta</taxon>
        <taxon>Embryophyta</taxon>
        <taxon>Tracheophyta</taxon>
        <taxon>Spermatophyta</taxon>
        <taxon>Magnoliopsida</taxon>
        <taxon>eudicotyledons</taxon>
        <taxon>Gunneridae</taxon>
        <taxon>Pentapetalae</taxon>
        <taxon>asterids</taxon>
        <taxon>lamiids</taxon>
        <taxon>Lamiales</taxon>
        <taxon>Pedaliaceae</taxon>
        <taxon>Sesamum</taxon>
    </lineage>
</organism>
<sequence>MLSTVGNTFFGSATVASDSYTADKRLGYVELAPGVELYLCSPIIRLTDMLNKHVTKDRPETHNAIKNGLIGVVVWRSAYISNIISPNSLSHHKHSSKKHLFSAPKMAQHLSNVNASTPTRTSPHVSTKSLPQAKEDDDIPPGFDPLATARLAKHDDDLPEFNFSGNINASVPRTSPQNFHHVTKLTPSCRSSDRTY</sequence>
<gene>
    <name evidence="2" type="ORF">Sangu_2235700</name>
</gene>
<evidence type="ECO:0000256" key="1">
    <source>
        <dbReference type="SAM" id="MobiDB-lite"/>
    </source>
</evidence>
<evidence type="ECO:0000313" key="2">
    <source>
        <dbReference type="EMBL" id="KAL0313913.1"/>
    </source>
</evidence>
<accession>A0AAW2L775</accession>